<keyword evidence="2" id="KW-1185">Reference proteome</keyword>
<dbReference type="Proteomes" id="UP000694941">
    <property type="component" value="Unplaced"/>
</dbReference>
<keyword evidence="1" id="KW-0812">Transmembrane</keyword>
<evidence type="ECO:0000313" key="2">
    <source>
        <dbReference type="Proteomes" id="UP000694941"/>
    </source>
</evidence>
<feature type="transmembrane region" description="Helical" evidence="1">
    <location>
        <begin position="21"/>
        <end position="41"/>
    </location>
</feature>
<organism evidence="2 3">
    <name type="scientific">Limulus polyphemus</name>
    <name type="common">Atlantic horseshoe crab</name>
    <dbReference type="NCBI Taxonomy" id="6850"/>
    <lineage>
        <taxon>Eukaryota</taxon>
        <taxon>Metazoa</taxon>
        <taxon>Ecdysozoa</taxon>
        <taxon>Arthropoda</taxon>
        <taxon>Chelicerata</taxon>
        <taxon>Merostomata</taxon>
        <taxon>Xiphosura</taxon>
        <taxon>Limulidae</taxon>
        <taxon>Limulus</taxon>
    </lineage>
</organism>
<accession>A0ABM1T1E8</accession>
<reference evidence="3" key="1">
    <citation type="submission" date="2025-08" db="UniProtKB">
        <authorList>
            <consortium name="RefSeq"/>
        </authorList>
    </citation>
    <scope>IDENTIFICATION</scope>
    <source>
        <tissue evidence="3">Muscle</tissue>
    </source>
</reference>
<evidence type="ECO:0000313" key="3">
    <source>
        <dbReference type="RefSeq" id="XP_022249704.1"/>
    </source>
</evidence>
<protein>
    <submittedName>
        <fullName evidence="3">Uncharacterized protein LOC106466033 isoform X3</fullName>
    </submittedName>
</protein>
<keyword evidence="1" id="KW-0472">Membrane</keyword>
<proteinExistence type="predicted"/>
<feature type="transmembrane region" description="Helical" evidence="1">
    <location>
        <begin position="91"/>
        <end position="114"/>
    </location>
</feature>
<dbReference type="GeneID" id="106466033"/>
<evidence type="ECO:0000256" key="1">
    <source>
        <dbReference type="SAM" id="Phobius"/>
    </source>
</evidence>
<keyword evidence="1" id="KW-1133">Transmembrane helix</keyword>
<dbReference type="RefSeq" id="XP_022249704.1">
    <property type="nucleotide sequence ID" value="XM_022393996.1"/>
</dbReference>
<gene>
    <name evidence="3" type="primary">LOC106466033</name>
</gene>
<sequence>MAKLFHFQNMQLRALKFEYNFIIVIFLGLCCQIKVGVSHIGEKCFLSAFCRASNSYCDKEGICRCNPDYPIEVDRHKCKQVPEHGDHNQKLMLPTAVGISLALASVLCCCLALVHMYRRQNVERNYFSWFRINRTSSVQREEDQTTRLPTRVDNLPSYESVVSVEDNHEEPPPVYEEAIKAPPFVTETVSNSNKP</sequence>
<name>A0ABM1T1E8_LIMPO</name>